<dbReference type="PANTHER" id="PTHR10206">
    <property type="entry name" value="CATHELICIDIN"/>
    <property type="match status" value="1"/>
</dbReference>
<dbReference type="SUPFAM" id="SSF54403">
    <property type="entry name" value="Cystatin/monellin"/>
    <property type="match status" value="1"/>
</dbReference>
<dbReference type="RefSeq" id="XP_072858867.1">
    <property type="nucleotide sequence ID" value="XM_073002766.1"/>
</dbReference>
<feature type="compositionally biased region" description="Polar residues" evidence="10">
    <location>
        <begin position="151"/>
        <end position="165"/>
    </location>
</feature>
<dbReference type="GeneID" id="110071120"/>
<evidence type="ECO:0000256" key="7">
    <source>
        <dbReference type="ARBA" id="ARBA00023157"/>
    </source>
</evidence>
<evidence type="ECO:0000256" key="2">
    <source>
        <dbReference type="ARBA" id="ARBA00004613"/>
    </source>
</evidence>
<dbReference type="Pfam" id="PF00666">
    <property type="entry name" value="Cathelicidins"/>
    <property type="match status" value="1"/>
</dbReference>
<sequence length="165" mass="17750">MELFLVTGALLVALGAPGGTSPLLEDASSLAPLDAARIAVDDYNAEPGVRAVFRLLKLKHTHKTRFGWGLHFSMNFTIKETHCQKASSYRMGSCRYKANGAIRDCSAEVSILNFMHDAPLTSVKCQPAKPSGKKAKPKSRPQAAEAPSPVSVGQDSPSPLTLRQF</sequence>
<dbReference type="Proteomes" id="UP001652642">
    <property type="component" value="Chromosome 6"/>
</dbReference>
<evidence type="ECO:0000313" key="12">
    <source>
        <dbReference type="Proteomes" id="UP001652642"/>
    </source>
</evidence>
<proteinExistence type="inferred from homology"/>
<keyword evidence="8" id="KW-1053">Target membrane</keyword>
<evidence type="ECO:0000256" key="9">
    <source>
        <dbReference type="ARBA" id="ARBA00030320"/>
    </source>
</evidence>
<evidence type="ECO:0000256" key="3">
    <source>
        <dbReference type="ARBA" id="ARBA00005320"/>
    </source>
</evidence>
<evidence type="ECO:0000256" key="6">
    <source>
        <dbReference type="ARBA" id="ARBA00023136"/>
    </source>
</evidence>
<keyword evidence="11" id="KW-0732">Signal</keyword>
<evidence type="ECO:0000256" key="4">
    <source>
        <dbReference type="ARBA" id="ARBA00022525"/>
    </source>
</evidence>
<dbReference type="PANTHER" id="PTHR10206:SF0">
    <property type="entry name" value="CATHELICIDIN B1-RELATED"/>
    <property type="match status" value="1"/>
</dbReference>
<evidence type="ECO:0000256" key="5">
    <source>
        <dbReference type="ARBA" id="ARBA00022537"/>
    </source>
</evidence>
<evidence type="ECO:0000256" key="11">
    <source>
        <dbReference type="SAM" id="SignalP"/>
    </source>
</evidence>
<dbReference type="InterPro" id="IPR046350">
    <property type="entry name" value="Cystatin_sf"/>
</dbReference>
<feature type="signal peptide" evidence="11">
    <location>
        <begin position="1"/>
        <end position="15"/>
    </location>
</feature>
<keyword evidence="12" id="KW-1185">Reference proteome</keyword>
<organism evidence="12 13">
    <name type="scientific">Pogona vitticeps</name>
    <name type="common">central bearded dragon</name>
    <dbReference type="NCBI Taxonomy" id="103695"/>
    <lineage>
        <taxon>Eukaryota</taxon>
        <taxon>Metazoa</taxon>
        <taxon>Chordata</taxon>
        <taxon>Craniata</taxon>
        <taxon>Vertebrata</taxon>
        <taxon>Euteleostomi</taxon>
        <taxon>Lepidosauria</taxon>
        <taxon>Squamata</taxon>
        <taxon>Bifurcata</taxon>
        <taxon>Unidentata</taxon>
        <taxon>Episquamata</taxon>
        <taxon>Toxicofera</taxon>
        <taxon>Iguania</taxon>
        <taxon>Acrodonta</taxon>
        <taxon>Agamidae</taxon>
        <taxon>Amphibolurinae</taxon>
        <taxon>Pogona</taxon>
    </lineage>
</organism>
<feature type="region of interest" description="Disordered" evidence="10">
    <location>
        <begin position="123"/>
        <end position="165"/>
    </location>
</feature>
<evidence type="ECO:0000256" key="8">
    <source>
        <dbReference type="ARBA" id="ARBA00023298"/>
    </source>
</evidence>
<comment type="similarity">
    <text evidence="3">Belongs to the cathelicidin family.</text>
</comment>
<gene>
    <name evidence="13" type="primary">LOC110071120</name>
</gene>
<protein>
    <recommendedName>
        <fullName evidence="9">Vipericidin</fullName>
    </recommendedName>
</protein>
<evidence type="ECO:0000256" key="10">
    <source>
        <dbReference type="SAM" id="MobiDB-lite"/>
    </source>
</evidence>
<evidence type="ECO:0000256" key="1">
    <source>
        <dbReference type="ARBA" id="ARBA00004175"/>
    </source>
</evidence>
<name>A0ABM5GMI3_9SAUR</name>
<reference evidence="13" key="1">
    <citation type="submission" date="2025-08" db="UniProtKB">
        <authorList>
            <consortium name="RefSeq"/>
        </authorList>
    </citation>
    <scope>IDENTIFICATION</scope>
</reference>
<dbReference type="Gene3D" id="3.10.450.10">
    <property type="match status" value="1"/>
</dbReference>
<keyword evidence="5" id="KW-1052">Target cell membrane</keyword>
<keyword evidence="6" id="KW-0472">Membrane</keyword>
<evidence type="ECO:0000313" key="13">
    <source>
        <dbReference type="RefSeq" id="XP_072858867.1"/>
    </source>
</evidence>
<keyword evidence="4" id="KW-0964">Secreted</keyword>
<keyword evidence="7" id="KW-1015">Disulfide bond</keyword>
<dbReference type="InterPro" id="IPR001894">
    <property type="entry name" value="Cathelicidin-like"/>
</dbReference>
<feature type="chain" id="PRO_5046846918" description="Vipericidin" evidence="11">
    <location>
        <begin position="16"/>
        <end position="165"/>
    </location>
</feature>
<comment type="subcellular location">
    <subcellularLocation>
        <location evidence="2">Secreted</location>
    </subcellularLocation>
    <subcellularLocation>
        <location evidence="1">Target cell membrane</location>
    </subcellularLocation>
</comment>
<accession>A0ABM5GMI3</accession>